<accession>M7TQL4</accession>
<keyword evidence="2" id="KW-0813">Transport</keyword>
<reference evidence="10" key="1">
    <citation type="journal article" date="2013" name="Genome Announc.">
        <title>Draft genome sequence of the grapevine dieback fungus Eutypa lata UCR-EL1.</title>
        <authorList>
            <person name="Blanco-Ulate B."/>
            <person name="Rolshausen P.E."/>
            <person name="Cantu D."/>
        </authorList>
    </citation>
    <scope>NUCLEOTIDE SEQUENCE [LARGE SCALE GENOMIC DNA]</scope>
    <source>
        <strain evidence="10">UCR-EL1</strain>
    </source>
</reference>
<dbReference type="GO" id="GO:0022857">
    <property type="term" value="F:transmembrane transporter activity"/>
    <property type="evidence" value="ECO:0007669"/>
    <property type="project" value="InterPro"/>
</dbReference>
<feature type="transmembrane region" description="Helical" evidence="7">
    <location>
        <begin position="511"/>
        <end position="536"/>
    </location>
</feature>
<feature type="transmembrane region" description="Helical" evidence="7">
    <location>
        <begin position="425"/>
        <end position="444"/>
    </location>
</feature>
<dbReference type="InterPro" id="IPR036259">
    <property type="entry name" value="MFS_trans_sf"/>
</dbReference>
<name>M7TQL4_EUTLA</name>
<dbReference type="PANTHER" id="PTHR23502:SF51">
    <property type="entry name" value="QUINIDINE RESISTANCE PROTEIN 1-RELATED"/>
    <property type="match status" value="1"/>
</dbReference>
<protein>
    <submittedName>
        <fullName evidence="9">Putative major facilitator superfamily transporter protein</fullName>
    </submittedName>
</protein>
<feature type="transmembrane region" description="Helical" evidence="7">
    <location>
        <begin position="483"/>
        <end position="505"/>
    </location>
</feature>
<organism evidence="9 10">
    <name type="scientific">Eutypa lata (strain UCR-EL1)</name>
    <name type="common">Grapevine dieback disease fungus</name>
    <name type="synonym">Eutypa armeniacae</name>
    <dbReference type="NCBI Taxonomy" id="1287681"/>
    <lineage>
        <taxon>Eukaryota</taxon>
        <taxon>Fungi</taxon>
        <taxon>Dikarya</taxon>
        <taxon>Ascomycota</taxon>
        <taxon>Pezizomycotina</taxon>
        <taxon>Sordariomycetes</taxon>
        <taxon>Xylariomycetidae</taxon>
        <taxon>Xylariales</taxon>
        <taxon>Diatrypaceae</taxon>
        <taxon>Eutypa</taxon>
    </lineage>
</organism>
<feature type="region of interest" description="Disordered" evidence="6">
    <location>
        <begin position="545"/>
        <end position="565"/>
    </location>
</feature>
<gene>
    <name evidence="9" type="ORF">UCREL1_765</name>
</gene>
<evidence type="ECO:0000256" key="7">
    <source>
        <dbReference type="SAM" id="Phobius"/>
    </source>
</evidence>
<feature type="transmembrane region" description="Helical" evidence="7">
    <location>
        <begin position="140"/>
        <end position="159"/>
    </location>
</feature>
<dbReference type="PANTHER" id="PTHR23502">
    <property type="entry name" value="MAJOR FACILITATOR SUPERFAMILY"/>
    <property type="match status" value="1"/>
</dbReference>
<evidence type="ECO:0000256" key="5">
    <source>
        <dbReference type="ARBA" id="ARBA00023136"/>
    </source>
</evidence>
<dbReference type="SUPFAM" id="SSF103473">
    <property type="entry name" value="MFS general substrate transporter"/>
    <property type="match status" value="1"/>
</dbReference>
<keyword evidence="5 7" id="KW-0472">Membrane</keyword>
<feature type="region of interest" description="Disordered" evidence="6">
    <location>
        <begin position="289"/>
        <end position="311"/>
    </location>
</feature>
<feature type="domain" description="Major facilitator superfamily (MFS) profile" evidence="8">
    <location>
        <begin position="74"/>
        <end position="540"/>
    </location>
</feature>
<feature type="transmembrane region" description="Helical" evidence="7">
    <location>
        <begin position="332"/>
        <end position="350"/>
    </location>
</feature>
<dbReference type="eggNOG" id="KOG0255">
    <property type="taxonomic scope" value="Eukaryota"/>
</dbReference>
<feature type="transmembrane region" description="Helical" evidence="7">
    <location>
        <begin position="450"/>
        <end position="471"/>
    </location>
</feature>
<dbReference type="HOGENOM" id="CLU_008455_8_4_1"/>
<feature type="region of interest" description="Disordered" evidence="6">
    <location>
        <begin position="1"/>
        <end position="32"/>
    </location>
</feature>
<dbReference type="Gene3D" id="1.20.1250.20">
    <property type="entry name" value="MFS general substrate transporter like domains"/>
    <property type="match status" value="1"/>
</dbReference>
<evidence type="ECO:0000313" key="10">
    <source>
        <dbReference type="Proteomes" id="UP000012174"/>
    </source>
</evidence>
<evidence type="ECO:0000256" key="2">
    <source>
        <dbReference type="ARBA" id="ARBA00022448"/>
    </source>
</evidence>
<evidence type="ECO:0000259" key="8">
    <source>
        <dbReference type="PROSITE" id="PS50850"/>
    </source>
</evidence>
<dbReference type="Gene3D" id="1.20.1720.10">
    <property type="entry name" value="Multidrug resistance protein D"/>
    <property type="match status" value="1"/>
</dbReference>
<dbReference type="KEGG" id="ela:UCREL1_765"/>
<dbReference type="FunFam" id="1.20.1720.10:FF:000009">
    <property type="entry name" value="MFS multidrug transporter"/>
    <property type="match status" value="1"/>
</dbReference>
<feature type="compositionally biased region" description="Polar residues" evidence="6">
    <location>
        <begin position="1"/>
        <end position="29"/>
    </location>
</feature>
<evidence type="ECO:0000256" key="1">
    <source>
        <dbReference type="ARBA" id="ARBA00004141"/>
    </source>
</evidence>
<evidence type="ECO:0000256" key="4">
    <source>
        <dbReference type="ARBA" id="ARBA00022989"/>
    </source>
</evidence>
<keyword evidence="10" id="KW-1185">Reference proteome</keyword>
<dbReference type="Proteomes" id="UP000012174">
    <property type="component" value="Unassembled WGS sequence"/>
</dbReference>
<feature type="transmembrane region" description="Helical" evidence="7">
    <location>
        <begin position="165"/>
        <end position="186"/>
    </location>
</feature>
<feature type="transmembrane region" description="Helical" evidence="7">
    <location>
        <begin position="228"/>
        <end position="247"/>
    </location>
</feature>
<dbReference type="InterPro" id="IPR011701">
    <property type="entry name" value="MFS"/>
</dbReference>
<sequence>MAEQNTMEKTTTEYRQYQAESDMSTTDNESYGDITVSRKSQEVGLEGLPSEKLPNEIPEDEVYSAFTLWEKRGIVLGAAIGAFLSPLTGQIYLPALPVVAADLNVSIAKINLTITTFMIFQGLTPMFIGSLADSAGRRPAYLICFVLFIAANIGCALSPNYGALLALRMLQSAGSASTVALCQAVVADVITSAERGSYAAFTFLPVLLGPSLGPVLGGVISQYLGWRWTFWLLAIVGSVVFVGHSFFMPETCRYIVGNGSVRPPIAYRTLWQICKDFLRKSKQQRQRKNAQLHDSGGELGRAQSRASTTKTAMPKKKVNFLKSLSLLFEKEMFVLLMFGGIVTASAYAVLTSMGTHFADIYGLTQTQVGLMYLPMTGGTILVTFVMGRAQNWNFRRHCRLLGVPYDRTRQHDLTNFPIERARLEISIPLLALSTVVIVVWGWALQYSAPLAVPCVLLVLLGFGLLGFGNILNVLISDINPGNAGAATASNNIIRCLLSAVATAIIDPLTEAVGLGWAFVVFGVLFAVFSPAVWIVMRNGVRWRKEKEERRQRRKERKAARNSESD</sequence>
<dbReference type="Pfam" id="PF07690">
    <property type="entry name" value="MFS_1"/>
    <property type="match status" value="1"/>
</dbReference>
<evidence type="ECO:0000256" key="3">
    <source>
        <dbReference type="ARBA" id="ARBA00022692"/>
    </source>
</evidence>
<dbReference type="AlphaFoldDB" id="M7TQL4"/>
<feature type="transmembrane region" description="Helical" evidence="7">
    <location>
        <begin position="198"/>
        <end position="216"/>
    </location>
</feature>
<keyword evidence="4 7" id="KW-1133">Transmembrane helix</keyword>
<dbReference type="OMA" id="DIHPGKA"/>
<feature type="transmembrane region" description="Helical" evidence="7">
    <location>
        <begin position="73"/>
        <end position="93"/>
    </location>
</feature>
<dbReference type="InterPro" id="IPR020846">
    <property type="entry name" value="MFS_dom"/>
</dbReference>
<keyword evidence="3 7" id="KW-0812">Transmembrane</keyword>
<evidence type="ECO:0000313" key="9">
    <source>
        <dbReference type="EMBL" id="EMR72186.1"/>
    </source>
</evidence>
<dbReference type="EMBL" id="KB705495">
    <property type="protein sequence ID" value="EMR72186.1"/>
    <property type="molecule type" value="Genomic_DNA"/>
</dbReference>
<feature type="transmembrane region" description="Helical" evidence="7">
    <location>
        <begin position="105"/>
        <end position="128"/>
    </location>
</feature>
<dbReference type="OrthoDB" id="440553at2759"/>
<feature type="transmembrane region" description="Helical" evidence="7">
    <location>
        <begin position="370"/>
        <end position="389"/>
    </location>
</feature>
<evidence type="ECO:0000256" key="6">
    <source>
        <dbReference type="SAM" id="MobiDB-lite"/>
    </source>
</evidence>
<comment type="subcellular location">
    <subcellularLocation>
        <location evidence="1">Membrane</location>
        <topology evidence="1">Multi-pass membrane protein</topology>
    </subcellularLocation>
</comment>
<dbReference type="PROSITE" id="PS50850">
    <property type="entry name" value="MFS"/>
    <property type="match status" value="1"/>
</dbReference>
<proteinExistence type="predicted"/>
<dbReference type="GO" id="GO:0005886">
    <property type="term" value="C:plasma membrane"/>
    <property type="evidence" value="ECO:0007669"/>
    <property type="project" value="TreeGrafter"/>
</dbReference>